<dbReference type="AlphaFoldDB" id="A0A1U7P4S2"/>
<sequence length="224" mass="25473">MPNHREKPIIFSAPMIPGLLDGSKTQTRRIIKPQPHAGLRASPFVPSGLEDGHGRQVKWKYAEGDRLWVRERFLLDPSADDDAWFDDDARLSFFEWDGGERRTADLPQALRIRENVLYAADQQEPEWQWKSPIFMPHWASRITLEVTAVSAQPVQAITEADARAEGAPAEFLMDAASFVQGQALPESTHRNGFRSLWNQIHGAGSFEAEPWVWVWAITFKRVEA</sequence>
<evidence type="ECO:0000313" key="2">
    <source>
        <dbReference type="Proteomes" id="UP000186607"/>
    </source>
</evidence>
<reference evidence="1 2" key="1">
    <citation type="submission" date="2017-01" db="EMBL/GenBank/DDBJ databases">
        <title>Genome Analysis of Deinococcus marmoris KOPRI26562.</title>
        <authorList>
            <person name="Kim J.H."/>
            <person name="Oh H.-M."/>
        </authorList>
    </citation>
    <scope>NUCLEOTIDE SEQUENCE [LARGE SCALE GENOMIC DNA]</scope>
    <source>
        <strain evidence="1 2">KOPRI26562</strain>
    </source>
</reference>
<dbReference type="Proteomes" id="UP000186607">
    <property type="component" value="Unassembled WGS sequence"/>
</dbReference>
<proteinExistence type="predicted"/>
<comment type="caution">
    <text evidence="1">The sequence shown here is derived from an EMBL/GenBank/DDBJ whole genome shotgun (WGS) entry which is preliminary data.</text>
</comment>
<protein>
    <submittedName>
        <fullName evidence="1">Phage-related protein</fullName>
    </submittedName>
</protein>
<dbReference type="OrthoDB" id="72471at2"/>
<gene>
    <name evidence="1" type="ORF">BOO71_0000496</name>
</gene>
<keyword evidence="2" id="KW-1185">Reference proteome</keyword>
<organism evidence="1 2">
    <name type="scientific">Deinococcus marmoris</name>
    <dbReference type="NCBI Taxonomy" id="249408"/>
    <lineage>
        <taxon>Bacteria</taxon>
        <taxon>Thermotogati</taxon>
        <taxon>Deinococcota</taxon>
        <taxon>Deinococci</taxon>
        <taxon>Deinococcales</taxon>
        <taxon>Deinococcaceae</taxon>
        <taxon>Deinococcus</taxon>
    </lineage>
</organism>
<name>A0A1U7P4S2_9DEIO</name>
<evidence type="ECO:0000313" key="1">
    <source>
        <dbReference type="EMBL" id="OLV20156.1"/>
    </source>
</evidence>
<dbReference type="RefSeq" id="WP_075830113.1">
    <property type="nucleotide sequence ID" value="NZ_MSTI01000007.1"/>
</dbReference>
<accession>A0A1U7P4S2</accession>
<dbReference type="EMBL" id="MSTI01000007">
    <property type="protein sequence ID" value="OLV20156.1"/>
    <property type="molecule type" value="Genomic_DNA"/>
</dbReference>
<dbReference type="STRING" id="249408.BOO71_0000496"/>